<feature type="region of interest" description="Disordered" evidence="1">
    <location>
        <begin position="16"/>
        <end position="36"/>
    </location>
</feature>
<evidence type="ECO:0000313" key="3">
    <source>
        <dbReference type="Proteomes" id="UP000311713"/>
    </source>
</evidence>
<organism evidence="2 3">
    <name type="scientific">Streptomyces sedi</name>
    <dbReference type="NCBI Taxonomy" id="555059"/>
    <lineage>
        <taxon>Bacteria</taxon>
        <taxon>Bacillati</taxon>
        <taxon>Actinomycetota</taxon>
        <taxon>Actinomycetes</taxon>
        <taxon>Kitasatosporales</taxon>
        <taxon>Streptomycetaceae</taxon>
        <taxon>Streptomyces</taxon>
    </lineage>
</organism>
<keyword evidence="3" id="KW-1185">Reference proteome</keyword>
<accession>A0A5C4VGS5</accession>
<sequence>MARGPSGQLAHLACLSAGRPGRDDRDPSGDAVTHRQPRRVGVALATTVGLLLVGCSGGGSADAPRRWIAENYQRDTTATFTYLDTSDAPREVADEIRGKAKPEDQITDSTSGQIFLRYDDDIVAVSPHRPSGSRIEIEGYRKGVQRWHSHVGHRWSSSQHDNFRGGGPGTGK</sequence>
<dbReference type="Pfam" id="PF14042">
    <property type="entry name" value="DUF4247"/>
    <property type="match status" value="1"/>
</dbReference>
<name>A0A5C4VGS5_9ACTN</name>
<proteinExistence type="predicted"/>
<comment type="caution">
    <text evidence="2">The sequence shown here is derived from an EMBL/GenBank/DDBJ whole genome shotgun (WGS) entry which is preliminary data.</text>
</comment>
<dbReference type="EMBL" id="VDGT01000001">
    <property type="protein sequence ID" value="TNM34229.1"/>
    <property type="molecule type" value="Genomic_DNA"/>
</dbReference>
<dbReference type="Proteomes" id="UP000311713">
    <property type="component" value="Unassembled WGS sequence"/>
</dbReference>
<feature type="region of interest" description="Disordered" evidence="1">
    <location>
        <begin position="150"/>
        <end position="172"/>
    </location>
</feature>
<dbReference type="InterPro" id="IPR025341">
    <property type="entry name" value="DUF4247"/>
</dbReference>
<reference evidence="2 3" key="1">
    <citation type="submission" date="2019-06" db="EMBL/GenBank/DDBJ databases">
        <title>Draft genome of Streptomyces sedi sp. JCM16909.</title>
        <authorList>
            <person name="Klykleung N."/>
            <person name="Tanasupawat S."/>
            <person name="Kudo T."/>
            <person name="Yuki M."/>
            <person name="Ohkuma M."/>
        </authorList>
    </citation>
    <scope>NUCLEOTIDE SEQUENCE [LARGE SCALE GENOMIC DNA]</scope>
    <source>
        <strain evidence="2 3">JCM 16909</strain>
    </source>
</reference>
<dbReference type="OrthoDB" id="4546889at2"/>
<protein>
    <submittedName>
        <fullName evidence="2">DUF4247 domain-containing protein</fullName>
    </submittedName>
</protein>
<dbReference type="AlphaFoldDB" id="A0A5C4VGS5"/>
<evidence type="ECO:0000256" key="1">
    <source>
        <dbReference type="SAM" id="MobiDB-lite"/>
    </source>
</evidence>
<evidence type="ECO:0000313" key="2">
    <source>
        <dbReference type="EMBL" id="TNM34229.1"/>
    </source>
</evidence>
<gene>
    <name evidence="2" type="ORF">FH715_00585</name>
</gene>